<gene>
    <name evidence="2" type="ORF">PUN28_014929</name>
</gene>
<accession>A0AAW2EZ97</accession>
<proteinExistence type="predicted"/>
<feature type="compositionally biased region" description="Basic and acidic residues" evidence="1">
    <location>
        <begin position="15"/>
        <end position="43"/>
    </location>
</feature>
<dbReference type="EMBL" id="JADYXP020000016">
    <property type="protein sequence ID" value="KAL0107993.1"/>
    <property type="molecule type" value="Genomic_DNA"/>
</dbReference>
<evidence type="ECO:0000313" key="2">
    <source>
        <dbReference type="EMBL" id="KAL0107993.1"/>
    </source>
</evidence>
<comment type="caution">
    <text evidence="2">The sequence shown here is derived from an EMBL/GenBank/DDBJ whole genome shotgun (WGS) entry which is preliminary data.</text>
</comment>
<feature type="region of interest" description="Disordered" evidence="1">
    <location>
        <begin position="1"/>
        <end position="44"/>
    </location>
</feature>
<keyword evidence="3" id="KW-1185">Reference proteome</keyword>
<evidence type="ECO:0000313" key="3">
    <source>
        <dbReference type="Proteomes" id="UP001430953"/>
    </source>
</evidence>
<protein>
    <submittedName>
        <fullName evidence="2">Uncharacterized protein</fullName>
    </submittedName>
</protein>
<dbReference type="Proteomes" id="UP001430953">
    <property type="component" value="Unassembled WGS sequence"/>
</dbReference>
<reference evidence="2 3" key="1">
    <citation type="submission" date="2023-03" db="EMBL/GenBank/DDBJ databases">
        <title>High recombination rates correlate with genetic variation in Cardiocondyla obscurior ants.</title>
        <authorList>
            <person name="Errbii M."/>
        </authorList>
    </citation>
    <scope>NUCLEOTIDE SEQUENCE [LARGE SCALE GENOMIC DNA]</scope>
    <source>
        <strain evidence="2">Alpha-2009</strain>
        <tissue evidence="2">Whole body</tissue>
    </source>
</reference>
<sequence>MIDRAAWNMSSNPDVKGRNEGRRVAEETRRRERKREKEREREVVPAMADCRGSFNVATPVITSALTGDDSPSLFRGFIGSSSTREGPREADTRRGRENLLDDIAERSVSCLHVTSRLFTARTKLIAIT</sequence>
<evidence type="ECO:0000256" key="1">
    <source>
        <dbReference type="SAM" id="MobiDB-lite"/>
    </source>
</evidence>
<dbReference type="AlphaFoldDB" id="A0AAW2EZ97"/>
<name>A0AAW2EZ97_9HYME</name>
<organism evidence="2 3">
    <name type="scientific">Cardiocondyla obscurior</name>
    <dbReference type="NCBI Taxonomy" id="286306"/>
    <lineage>
        <taxon>Eukaryota</taxon>
        <taxon>Metazoa</taxon>
        <taxon>Ecdysozoa</taxon>
        <taxon>Arthropoda</taxon>
        <taxon>Hexapoda</taxon>
        <taxon>Insecta</taxon>
        <taxon>Pterygota</taxon>
        <taxon>Neoptera</taxon>
        <taxon>Endopterygota</taxon>
        <taxon>Hymenoptera</taxon>
        <taxon>Apocrita</taxon>
        <taxon>Aculeata</taxon>
        <taxon>Formicoidea</taxon>
        <taxon>Formicidae</taxon>
        <taxon>Myrmicinae</taxon>
        <taxon>Cardiocondyla</taxon>
    </lineage>
</organism>